<dbReference type="OrthoDB" id="5431035at2"/>
<dbReference type="EMBL" id="MIEK01000048">
    <property type="protein sequence ID" value="OEH81392.1"/>
    <property type="molecule type" value="Genomic_DNA"/>
</dbReference>
<keyword evidence="1" id="KW-0472">Membrane</keyword>
<protein>
    <submittedName>
        <fullName evidence="2">ECF transporter S component</fullName>
    </submittedName>
</protein>
<dbReference type="RefSeq" id="WP_069699650.1">
    <property type="nucleotide sequence ID" value="NZ_JAGGMA010000054.1"/>
</dbReference>
<evidence type="ECO:0000256" key="1">
    <source>
        <dbReference type="SAM" id="Phobius"/>
    </source>
</evidence>
<feature type="transmembrane region" description="Helical" evidence="1">
    <location>
        <begin position="130"/>
        <end position="153"/>
    </location>
</feature>
<keyword evidence="3" id="KW-1185">Reference proteome</keyword>
<accession>A0A1E5KU21</accession>
<dbReference type="Pfam" id="PF12822">
    <property type="entry name" value="ECF_trnsprt"/>
    <property type="match status" value="1"/>
</dbReference>
<dbReference type="AlphaFoldDB" id="A0A1E5KU21"/>
<name>A0A1E5KU21_9ENTE</name>
<dbReference type="Proteomes" id="UP000095256">
    <property type="component" value="Unassembled WGS sequence"/>
</dbReference>
<gene>
    <name evidence="2" type="ORF">BCR26_16665</name>
</gene>
<evidence type="ECO:0000313" key="2">
    <source>
        <dbReference type="EMBL" id="OEH81392.1"/>
    </source>
</evidence>
<dbReference type="STRING" id="762845.BCR26_16665"/>
<feature type="transmembrane region" description="Helical" evidence="1">
    <location>
        <begin position="106"/>
        <end position="124"/>
    </location>
</feature>
<dbReference type="InterPro" id="IPR024529">
    <property type="entry name" value="ECF_trnsprt_substrate-spec"/>
</dbReference>
<keyword evidence="1" id="KW-1133">Transmembrane helix</keyword>
<reference evidence="2 3" key="1">
    <citation type="submission" date="2016-09" db="EMBL/GenBank/DDBJ databases">
        <authorList>
            <person name="Capua I."/>
            <person name="De Benedictis P."/>
            <person name="Joannis T."/>
            <person name="Lombin L.H."/>
            <person name="Cattoli G."/>
        </authorList>
    </citation>
    <scope>NUCLEOTIDE SEQUENCE [LARGE SCALE GENOMIC DNA]</scope>
    <source>
        <strain evidence="2 3">LMG 25899</strain>
    </source>
</reference>
<organism evidence="2 3">
    <name type="scientific">Enterococcus rivorum</name>
    <dbReference type="NCBI Taxonomy" id="762845"/>
    <lineage>
        <taxon>Bacteria</taxon>
        <taxon>Bacillati</taxon>
        <taxon>Bacillota</taxon>
        <taxon>Bacilli</taxon>
        <taxon>Lactobacillales</taxon>
        <taxon>Enterococcaceae</taxon>
        <taxon>Enterococcus</taxon>
    </lineage>
</organism>
<proteinExistence type="predicted"/>
<keyword evidence="1" id="KW-0812">Transmembrane</keyword>
<sequence length="162" mass="17693">MNSTKKLALAGMFLALCVVGSMVKIMGSIALDSLPAFVGTVILGPEIGFFLGALGHLITAILSGFPLTLPVHLVTGLLMGFCMFCYGYARKKIPKRYFLNRWSSMLLAYLINVPLSLFLLYPLLGQVTYFLFLPLSIGAVVNIVLAEILLTLLEKSVTKIFE</sequence>
<feature type="transmembrane region" description="Helical" evidence="1">
    <location>
        <begin position="54"/>
        <end position="86"/>
    </location>
</feature>
<dbReference type="GO" id="GO:0022857">
    <property type="term" value="F:transmembrane transporter activity"/>
    <property type="evidence" value="ECO:0007669"/>
    <property type="project" value="InterPro"/>
</dbReference>
<comment type="caution">
    <text evidence="2">The sequence shown here is derived from an EMBL/GenBank/DDBJ whole genome shotgun (WGS) entry which is preliminary data.</text>
</comment>
<evidence type="ECO:0000313" key="3">
    <source>
        <dbReference type="Proteomes" id="UP000095256"/>
    </source>
</evidence>
<dbReference type="Gene3D" id="1.10.1760.20">
    <property type="match status" value="1"/>
</dbReference>